<accession>A0A9P4YCX7</accession>
<keyword evidence="5 9" id="KW-1133">Transmembrane helix</keyword>
<gene>
    <name evidence="11" type="ORF">M406DRAFT_336684</name>
</gene>
<evidence type="ECO:0000259" key="10">
    <source>
        <dbReference type="SMART" id="SM00563"/>
    </source>
</evidence>
<evidence type="ECO:0000256" key="1">
    <source>
        <dbReference type="ARBA" id="ARBA00004370"/>
    </source>
</evidence>
<keyword evidence="4 9" id="KW-0812">Transmembrane</keyword>
<keyword evidence="6" id="KW-0443">Lipid metabolism</keyword>
<dbReference type="InterPro" id="IPR002123">
    <property type="entry name" value="Plipid/glycerol_acylTrfase"/>
</dbReference>
<evidence type="ECO:0000256" key="3">
    <source>
        <dbReference type="ARBA" id="ARBA00022679"/>
    </source>
</evidence>
<dbReference type="EMBL" id="MU032344">
    <property type="protein sequence ID" value="KAF3771187.1"/>
    <property type="molecule type" value="Genomic_DNA"/>
</dbReference>
<dbReference type="Proteomes" id="UP000803844">
    <property type="component" value="Unassembled WGS sequence"/>
</dbReference>
<evidence type="ECO:0000256" key="7">
    <source>
        <dbReference type="ARBA" id="ARBA00023136"/>
    </source>
</evidence>
<keyword evidence="7 9" id="KW-0472">Membrane</keyword>
<feature type="domain" description="Phospholipid/glycerol acyltransferase" evidence="10">
    <location>
        <begin position="108"/>
        <end position="221"/>
    </location>
</feature>
<dbReference type="PANTHER" id="PTHR23063:SF60">
    <property type="entry name" value="LYSOPHOSPHATIDIC ACID:OLEOYL-COA ACYLTRANSFERASE 1"/>
    <property type="match status" value="1"/>
</dbReference>
<dbReference type="GO" id="GO:0016020">
    <property type="term" value="C:membrane"/>
    <property type="evidence" value="ECO:0007669"/>
    <property type="project" value="UniProtKB-SubCell"/>
</dbReference>
<keyword evidence="8" id="KW-0012">Acyltransferase</keyword>
<sequence>MEKFSQFRDRGSGISPFIPHTSSSSTAAKLLHVGLFAFRLPLLLLYTAFYFILAANIPFLPQALQKLLTWGFLGIPWIIWGDLQLDGVKRGSLSQQPPERMPGAPPASVIAASFTSPVDAVYLAAVFDPIFTISYPGTRCVSRVGLFRTIWHALSPAQLRPAPADDGLTTLAEIIAANPGRVVAVFPECATTNGLGILPFSPSLLTVPADVKIFPVSIRYTSPDITTPVPGAWWSFLWRLLSRPTHVMRIRIADAIYNTAGMVDGLAVASGRETRTSARARADDGAGVNVEGQRVLDRVAETLARLGRNKRVGLTVEDKAKFVEAWKKK</sequence>
<evidence type="ECO:0000256" key="8">
    <source>
        <dbReference type="ARBA" id="ARBA00023315"/>
    </source>
</evidence>
<evidence type="ECO:0000256" key="4">
    <source>
        <dbReference type="ARBA" id="ARBA00022692"/>
    </source>
</evidence>
<comment type="similarity">
    <text evidence="2">Belongs to the 1-acyl-sn-glycerol-3-phosphate acyltransferase family.</text>
</comment>
<evidence type="ECO:0000256" key="5">
    <source>
        <dbReference type="ARBA" id="ARBA00022989"/>
    </source>
</evidence>
<dbReference type="PANTHER" id="PTHR23063">
    <property type="entry name" value="PHOSPHOLIPID ACYLTRANSFERASE"/>
    <property type="match status" value="1"/>
</dbReference>
<dbReference type="RefSeq" id="XP_040782148.1">
    <property type="nucleotide sequence ID" value="XM_040921173.1"/>
</dbReference>
<keyword evidence="12" id="KW-1185">Reference proteome</keyword>
<protein>
    <recommendedName>
        <fullName evidence="10">Phospholipid/glycerol acyltransferase domain-containing protein</fullName>
    </recommendedName>
</protein>
<reference evidence="11" key="1">
    <citation type="journal article" date="2020" name="Phytopathology">
        <title>Genome sequence of the chestnut blight fungus Cryphonectria parasitica EP155: A fundamental resource for an archetypical invasive plant pathogen.</title>
        <authorList>
            <person name="Crouch J.A."/>
            <person name="Dawe A."/>
            <person name="Aerts A."/>
            <person name="Barry K."/>
            <person name="Churchill A.C.L."/>
            <person name="Grimwood J."/>
            <person name="Hillman B."/>
            <person name="Milgroom M.G."/>
            <person name="Pangilinan J."/>
            <person name="Smith M."/>
            <person name="Salamov A."/>
            <person name="Schmutz J."/>
            <person name="Yadav J."/>
            <person name="Grigoriev I.V."/>
            <person name="Nuss D."/>
        </authorList>
    </citation>
    <scope>NUCLEOTIDE SEQUENCE</scope>
    <source>
        <strain evidence="11">EP155</strain>
    </source>
</reference>
<dbReference type="OrthoDB" id="272512at2759"/>
<evidence type="ECO:0000313" key="12">
    <source>
        <dbReference type="Proteomes" id="UP000803844"/>
    </source>
</evidence>
<dbReference type="AlphaFoldDB" id="A0A9P4YCX7"/>
<name>A0A9P4YCX7_CRYP1</name>
<comment type="caution">
    <text evidence="11">The sequence shown here is derived from an EMBL/GenBank/DDBJ whole genome shotgun (WGS) entry which is preliminary data.</text>
</comment>
<dbReference type="GO" id="GO:0006629">
    <property type="term" value="P:lipid metabolic process"/>
    <property type="evidence" value="ECO:0007669"/>
    <property type="project" value="UniProtKB-KW"/>
</dbReference>
<evidence type="ECO:0000256" key="6">
    <source>
        <dbReference type="ARBA" id="ARBA00023098"/>
    </source>
</evidence>
<evidence type="ECO:0000313" key="11">
    <source>
        <dbReference type="EMBL" id="KAF3771187.1"/>
    </source>
</evidence>
<proteinExistence type="inferred from homology"/>
<dbReference type="SMART" id="SM00563">
    <property type="entry name" value="PlsC"/>
    <property type="match status" value="1"/>
</dbReference>
<evidence type="ECO:0000256" key="2">
    <source>
        <dbReference type="ARBA" id="ARBA00008655"/>
    </source>
</evidence>
<evidence type="ECO:0000256" key="9">
    <source>
        <dbReference type="SAM" id="Phobius"/>
    </source>
</evidence>
<comment type="subcellular location">
    <subcellularLocation>
        <location evidence="1">Membrane</location>
    </subcellularLocation>
</comment>
<keyword evidence="3" id="KW-0808">Transferase</keyword>
<feature type="transmembrane region" description="Helical" evidence="9">
    <location>
        <begin position="30"/>
        <end position="55"/>
    </location>
</feature>
<dbReference type="GeneID" id="63838302"/>
<dbReference type="GO" id="GO:0016746">
    <property type="term" value="F:acyltransferase activity"/>
    <property type="evidence" value="ECO:0007669"/>
    <property type="project" value="UniProtKB-KW"/>
</dbReference>
<organism evidence="11 12">
    <name type="scientific">Cryphonectria parasitica (strain ATCC 38755 / EP155)</name>
    <dbReference type="NCBI Taxonomy" id="660469"/>
    <lineage>
        <taxon>Eukaryota</taxon>
        <taxon>Fungi</taxon>
        <taxon>Dikarya</taxon>
        <taxon>Ascomycota</taxon>
        <taxon>Pezizomycotina</taxon>
        <taxon>Sordariomycetes</taxon>
        <taxon>Sordariomycetidae</taxon>
        <taxon>Diaporthales</taxon>
        <taxon>Cryphonectriaceae</taxon>
        <taxon>Cryphonectria-Endothia species complex</taxon>
        <taxon>Cryphonectria</taxon>
    </lineage>
</organism>